<dbReference type="Gene3D" id="3.40.50.1000">
    <property type="entry name" value="HAD superfamily/HAD-like"/>
    <property type="match status" value="1"/>
</dbReference>
<dbReference type="InterPro" id="IPR036412">
    <property type="entry name" value="HAD-like_sf"/>
</dbReference>
<dbReference type="OrthoDB" id="2012566at2759"/>
<dbReference type="EMBL" id="CAJPDS010000066">
    <property type="protein sequence ID" value="CAF9933085.1"/>
    <property type="molecule type" value="Genomic_DNA"/>
</dbReference>
<dbReference type="AlphaFoldDB" id="A0A8H3ITN9"/>
<evidence type="ECO:0000313" key="2">
    <source>
        <dbReference type="Proteomes" id="UP000664521"/>
    </source>
</evidence>
<dbReference type="Gene3D" id="1.10.150.240">
    <property type="entry name" value="Putative phosphatase, domain 2"/>
    <property type="match status" value="1"/>
</dbReference>
<dbReference type="GO" id="GO:0016791">
    <property type="term" value="F:phosphatase activity"/>
    <property type="evidence" value="ECO:0007669"/>
    <property type="project" value="UniProtKB-ARBA"/>
</dbReference>
<dbReference type="SFLD" id="SFLDG01129">
    <property type="entry name" value="C1.5:_HAD__Beta-PGM__Phosphata"/>
    <property type="match status" value="1"/>
</dbReference>
<gene>
    <name evidence="1" type="ORF">HETSPECPRED_008526</name>
</gene>
<dbReference type="Pfam" id="PF00702">
    <property type="entry name" value="Hydrolase"/>
    <property type="match status" value="1"/>
</dbReference>
<dbReference type="PANTHER" id="PTHR43611:SF3">
    <property type="entry name" value="FLAVIN MONONUCLEOTIDE HYDROLASE 1, CHLOROPLATIC"/>
    <property type="match status" value="1"/>
</dbReference>
<reference evidence="1" key="1">
    <citation type="submission" date="2021-03" db="EMBL/GenBank/DDBJ databases">
        <authorList>
            <person name="Tagirdzhanova G."/>
        </authorList>
    </citation>
    <scope>NUCLEOTIDE SEQUENCE</scope>
</reference>
<name>A0A8H3ITN9_9LECA</name>
<proteinExistence type="predicted"/>
<evidence type="ECO:0000313" key="1">
    <source>
        <dbReference type="EMBL" id="CAF9933085.1"/>
    </source>
</evidence>
<comment type="caution">
    <text evidence="1">The sequence shown here is derived from an EMBL/GenBank/DDBJ whole genome shotgun (WGS) entry which is preliminary data.</text>
</comment>
<evidence type="ECO:0008006" key="3">
    <source>
        <dbReference type="Google" id="ProtNLM"/>
    </source>
</evidence>
<protein>
    <recommendedName>
        <fullName evidence="3">HAD-like protein</fullName>
    </recommendedName>
</protein>
<dbReference type="SFLD" id="SFLDS00003">
    <property type="entry name" value="Haloacid_Dehalogenase"/>
    <property type="match status" value="1"/>
</dbReference>
<sequence>MLSPNQPKALIFDLGDVLFSWSPDTKTTIPAVVMRKLISSGTWAKYECGQLQQAVCYRELAKDFSLPVSEIAEAFSQARDSLAPNEAMITLIHELKRASGGSLHVYAMSNISIEDYTVLSTKMADWTIFDRVFTSGQAGMRKPDIPFYRYVLQEINASPSETVFVDDKIENVRAARSLGITGVQFDDASIVAHTLRSLFDGPVKRGYEYLYRNAKRFSSMTDSGIMVSENFAQLLILDTTHDA</sequence>
<accession>A0A8H3ITN9</accession>
<dbReference type="CDD" id="cd02603">
    <property type="entry name" value="HAD_sEH-N_like"/>
    <property type="match status" value="1"/>
</dbReference>
<keyword evidence="2" id="KW-1185">Reference proteome</keyword>
<dbReference type="Proteomes" id="UP000664521">
    <property type="component" value="Unassembled WGS sequence"/>
</dbReference>
<dbReference type="InterPro" id="IPR023198">
    <property type="entry name" value="PGP-like_dom2"/>
</dbReference>
<dbReference type="InterPro" id="IPR023214">
    <property type="entry name" value="HAD_sf"/>
</dbReference>
<dbReference type="SUPFAM" id="SSF56784">
    <property type="entry name" value="HAD-like"/>
    <property type="match status" value="1"/>
</dbReference>
<dbReference type="NCBIfam" id="TIGR01509">
    <property type="entry name" value="HAD-SF-IA-v3"/>
    <property type="match status" value="1"/>
</dbReference>
<dbReference type="PANTHER" id="PTHR43611">
    <property type="entry name" value="ALPHA-D-GLUCOSE 1-PHOSPHATE PHOSPHATASE"/>
    <property type="match status" value="1"/>
</dbReference>
<organism evidence="1 2">
    <name type="scientific">Heterodermia speciosa</name>
    <dbReference type="NCBI Taxonomy" id="116794"/>
    <lineage>
        <taxon>Eukaryota</taxon>
        <taxon>Fungi</taxon>
        <taxon>Dikarya</taxon>
        <taxon>Ascomycota</taxon>
        <taxon>Pezizomycotina</taxon>
        <taxon>Lecanoromycetes</taxon>
        <taxon>OSLEUM clade</taxon>
        <taxon>Lecanoromycetidae</taxon>
        <taxon>Caliciales</taxon>
        <taxon>Physciaceae</taxon>
        <taxon>Heterodermia</taxon>
    </lineage>
</organism>
<dbReference type="InterPro" id="IPR006439">
    <property type="entry name" value="HAD-SF_hydro_IA"/>
</dbReference>
<dbReference type="PRINTS" id="PR00413">
    <property type="entry name" value="HADHALOGNASE"/>
</dbReference>